<comment type="caution">
    <text evidence="1">The sequence shown here is derived from an EMBL/GenBank/DDBJ whole genome shotgun (WGS) entry which is preliminary data.</text>
</comment>
<keyword evidence="2" id="KW-1185">Reference proteome</keyword>
<reference evidence="1" key="1">
    <citation type="submission" date="2023-04" db="EMBL/GenBank/DDBJ databases">
        <title>Draft Genome sequencing of Naganishia species isolated from polar environments using Oxford Nanopore Technology.</title>
        <authorList>
            <person name="Leo P."/>
            <person name="Venkateswaran K."/>
        </authorList>
    </citation>
    <scope>NUCLEOTIDE SEQUENCE</scope>
    <source>
        <strain evidence="1">DBVPG 5303</strain>
    </source>
</reference>
<proteinExistence type="predicted"/>
<dbReference type="EMBL" id="JASBWV010000014">
    <property type="protein sequence ID" value="KAJ9122738.1"/>
    <property type="molecule type" value="Genomic_DNA"/>
</dbReference>
<evidence type="ECO:0000313" key="2">
    <source>
        <dbReference type="Proteomes" id="UP001234202"/>
    </source>
</evidence>
<evidence type="ECO:0000313" key="1">
    <source>
        <dbReference type="EMBL" id="KAJ9122738.1"/>
    </source>
</evidence>
<gene>
    <name evidence="1" type="ORF">QFC24_004167</name>
</gene>
<sequence length="693" mass="76478">MAQISPEMTADGRPAFPSRWEAMDITLDELNLAHTLPVGQTFLWHRQPIRKDENASAFATLPDTKPDVNSFEDSAAVTKSIRTVTQTKTVLNESASHVKVKMEEITEEVTITVKTEDERQECVKEENETTDPDTEPLEEWSRAIYDPPRVIFLRQTPTKIYYTSILPPSVRPPNPELTLNSCTIGNPDIDRAYLADLFNIELTARFGSLKEIYARWAEQDPLLFGKAMKARAVPQGVRVLRQDPWECLIEFITSSANNVPRITSLIHRLCYHFSPLLLTLPAPGYTTHPETEGDIVPYTSYHLFPRPINLLQRSALASQDARAEVAPASLIDRLQQTLRELGFGYRAGFISSSLQTLVAAHGTPEERSLLGLPRSMDDPQTDDVGVEAFLLSLRQSRVSSDATGLGNETAQRWRSELLRLKGVGRKVADCIGLMSLDQANIVPIDTHLQQIAARHPRFPAKLKSKATSTEGVYNAVQTFLCDLWGGGPAESSETERARPRMELAGWCQSVMFAADLKGSTAVVNVKVEVLKEEDTLLKLEPMGESQTSMDPESKPLDRKRRRRPTAGQLTTPDTVSVISDLLPDDKSLPFAQPGTTAGSQVTEPKLRTLAGKRERISTVDSATSTPVGKRTKGGSKAKTRPAQAPSVVAAPSTIPTNTGVISGLASESRQTSRRTERYASRCDKLEVEMPADT</sequence>
<name>A0ACC2XFC0_9TREE</name>
<dbReference type="Proteomes" id="UP001234202">
    <property type="component" value="Unassembled WGS sequence"/>
</dbReference>
<organism evidence="1 2">
    <name type="scientific">Naganishia onofrii</name>
    <dbReference type="NCBI Taxonomy" id="1851511"/>
    <lineage>
        <taxon>Eukaryota</taxon>
        <taxon>Fungi</taxon>
        <taxon>Dikarya</taxon>
        <taxon>Basidiomycota</taxon>
        <taxon>Agaricomycotina</taxon>
        <taxon>Tremellomycetes</taxon>
        <taxon>Filobasidiales</taxon>
        <taxon>Filobasidiaceae</taxon>
        <taxon>Naganishia</taxon>
    </lineage>
</organism>
<protein>
    <submittedName>
        <fullName evidence="1">Uncharacterized protein</fullName>
    </submittedName>
</protein>
<accession>A0ACC2XFC0</accession>